<protein>
    <submittedName>
        <fullName evidence="2">Uncharacterized protein</fullName>
    </submittedName>
</protein>
<feature type="region of interest" description="Disordered" evidence="1">
    <location>
        <begin position="1"/>
        <end position="34"/>
    </location>
</feature>
<name>A0A084G5W3_PSEDA</name>
<dbReference type="HOGENOM" id="CLU_1475941_0_0_1"/>
<dbReference type="VEuPathDB" id="FungiDB:SAPIO_CDS6002"/>
<evidence type="ECO:0000256" key="1">
    <source>
        <dbReference type="SAM" id="MobiDB-lite"/>
    </source>
</evidence>
<dbReference type="EMBL" id="JOWA01000099">
    <property type="protein sequence ID" value="KEZ42725.1"/>
    <property type="molecule type" value="Genomic_DNA"/>
</dbReference>
<gene>
    <name evidence="2" type="ORF">SAPIO_CDS6002</name>
</gene>
<keyword evidence="3" id="KW-1185">Reference proteome</keyword>
<proteinExistence type="predicted"/>
<dbReference type="GeneID" id="27725074"/>
<evidence type="ECO:0000313" key="3">
    <source>
        <dbReference type="Proteomes" id="UP000028545"/>
    </source>
</evidence>
<accession>A0A084G5W3</accession>
<dbReference type="Proteomes" id="UP000028545">
    <property type="component" value="Unassembled WGS sequence"/>
</dbReference>
<comment type="caution">
    <text evidence="2">The sequence shown here is derived from an EMBL/GenBank/DDBJ whole genome shotgun (WGS) entry which is preliminary data.</text>
</comment>
<reference evidence="2 3" key="1">
    <citation type="journal article" date="2014" name="Genome Announc.">
        <title>Draft genome sequence of the pathogenic fungus Scedosporium apiospermum.</title>
        <authorList>
            <person name="Vandeputte P."/>
            <person name="Ghamrawi S."/>
            <person name="Rechenmann M."/>
            <person name="Iltis A."/>
            <person name="Giraud S."/>
            <person name="Fleury M."/>
            <person name="Thornton C."/>
            <person name="Delhaes L."/>
            <person name="Meyer W."/>
            <person name="Papon N."/>
            <person name="Bouchara J.P."/>
        </authorList>
    </citation>
    <scope>NUCLEOTIDE SEQUENCE [LARGE SCALE GENOMIC DNA]</scope>
    <source>
        <strain evidence="2 3">IHEM 14462</strain>
    </source>
</reference>
<sequence length="183" mass="20743">MDANSPPDDRDDNGSGNEEDTNSTNGDFDGLKFFPPPDASISGTAAVDDDPRFYGAVIFGDFRFLDKSRPADDAQFISDYQAAHGHHPGCYKCLEWFINCDADGHLSGWCRRENESHSKCIHCIHRQHRTCRPVRIRQLRYYADLFQEVLTAPVFNKERFKAIQRDARAFSRAPDAPPENCEG</sequence>
<organism evidence="2 3">
    <name type="scientific">Pseudallescheria apiosperma</name>
    <name type="common">Scedosporium apiospermum</name>
    <dbReference type="NCBI Taxonomy" id="563466"/>
    <lineage>
        <taxon>Eukaryota</taxon>
        <taxon>Fungi</taxon>
        <taxon>Dikarya</taxon>
        <taxon>Ascomycota</taxon>
        <taxon>Pezizomycotina</taxon>
        <taxon>Sordariomycetes</taxon>
        <taxon>Hypocreomycetidae</taxon>
        <taxon>Microascales</taxon>
        <taxon>Microascaceae</taxon>
        <taxon>Scedosporium</taxon>
    </lineage>
</organism>
<dbReference type="KEGG" id="sapo:SAPIO_CDS6002"/>
<dbReference type="RefSeq" id="XP_016642524.1">
    <property type="nucleotide sequence ID" value="XM_016788208.1"/>
</dbReference>
<evidence type="ECO:0000313" key="2">
    <source>
        <dbReference type="EMBL" id="KEZ42725.1"/>
    </source>
</evidence>
<dbReference type="AlphaFoldDB" id="A0A084G5W3"/>